<reference evidence="2 3" key="1">
    <citation type="journal article" date="2021" name="BMC Genomics">
        <title>Telomere-to-telomere genome assembly of asparaginase-producing Trichoderma simmonsii.</title>
        <authorList>
            <person name="Chung D."/>
            <person name="Kwon Y.M."/>
            <person name="Yang Y."/>
        </authorList>
    </citation>
    <scope>NUCLEOTIDE SEQUENCE [LARGE SCALE GENOMIC DNA]</scope>
    <source>
        <strain evidence="2 3">GH-Sj1</strain>
    </source>
</reference>
<dbReference type="AlphaFoldDB" id="A0A8G0L7A2"/>
<accession>A0A8G0L7A2</accession>
<keyword evidence="3" id="KW-1185">Reference proteome</keyword>
<dbReference type="Proteomes" id="UP000826661">
    <property type="component" value="Chromosome II"/>
</dbReference>
<feature type="region of interest" description="Disordered" evidence="1">
    <location>
        <begin position="31"/>
        <end position="76"/>
    </location>
</feature>
<name>A0A8G0L7A2_9HYPO</name>
<feature type="compositionally biased region" description="Basic and acidic residues" evidence="1">
    <location>
        <begin position="48"/>
        <end position="58"/>
    </location>
</feature>
<evidence type="ECO:0000313" key="2">
    <source>
        <dbReference type="EMBL" id="QYS95953.1"/>
    </source>
</evidence>
<evidence type="ECO:0000256" key="1">
    <source>
        <dbReference type="SAM" id="MobiDB-lite"/>
    </source>
</evidence>
<evidence type="ECO:0000313" key="3">
    <source>
        <dbReference type="Proteomes" id="UP000826661"/>
    </source>
</evidence>
<sequence>MEAAEAHHALVSRLWNCSILSSVPNASQYAMPRRDEKYHRHGPSTVPKDADDGGERLQRGGQAQETSSESSGTAKHILSWLSHRNRRCYQPLAQTQLGMTGSADERKRLGGDQRAACFVSRGAGVTRRLPD</sequence>
<proteinExistence type="predicted"/>
<gene>
    <name evidence="2" type="ORF">H0G86_003219</name>
</gene>
<feature type="compositionally biased region" description="Polar residues" evidence="1">
    <location>
        <begin position="61"/>
        <end position="73"/>
    </location>
</feature>
<dbReference type="EMBL" id="CP075865">
    <property type="protein sequence ID" value="QYS95953.1"/>
    <property type="molecule type" value="Genomic_DNA"/>
</dbReference>
<protein>
    <submittedName>
        <fullName evidence="2">Uncharacterized protein</fullName>
    </submittedName>
</protein>
<organism evidence="2 3">
    <name type="scientific">Trichoderma simmonsii</name>
    <dbReference type="NCBI Taxonomy" id="1491479"/>
    <lineage>
        <taxon>Eukaryota</taxon>
        <taxon>Fungi</taxon>
        <taxon>Dikarya</taxon>
        <taxon>Ascomycota</taxon>
        <taxon>Pezizomycotina</taxon>
        <taxon>Sordariomycetes</taxon>
        <taxon>Hypocreomycetidae</taxon>
        <taxon>Hypocreales</taxon>
        <taxon>Hypocreaceae</taxon>
        <taxon>Trichoderma</taxon>
    </lineage>
</organism>